<feature type="coiled-coil region" evidence="1">
    <location>
        <begin position="185"/>
        <end position="215"/>
    </location>
</feature>
<proteinExistence type="predicted"/>
<sequence>MKKGLLMVLIIISVIISIPLAAAKDKTETKMNLNTETSEDGIYLTWDNVGDYYQIYKFDEMIWEGTSTQYNDNNVESNKRYKYSVLAYENNNLIESVKLSVKSLDFKTEDYFIEKVNKGIKDILADVNIQSTSDQTSVHLKWSKFASNFKEYELYRDGILITTTNKNEFIDHNVSPNTEYRYNVIAHIKLNKNEIEKIKKEKEKQNIKLTKEQENNLYDSYDLGLYVTTANHNHALSSKKKVGISAEEEPESYLFQYTTFIPDIKYVPIPWQLEVTTLGEGEYLNGNNRGFNRSSSSFKTRTSLEIDYSLFRPNPEVEVGETIMYDKDYNIIYRKTIDPKYWYVDVDVKTNTSTSKSVQLGHDIGLAYLEWITPDISYLYDVSTTSTGQWSVYGRHDKTPAHEFYVYHVNRFGSGSWKTIFQHGFDGDFSHLDDLGFQQWHFDISS</sequence>
<dbReference type="EMBL" id="JAVAMP010000007">
    <property type="protein sequence ID" value="MDP5275408.1"/>
    <property type="molecule type" value="Genomic_DNA"/>
</dbReference>
<evidence type="ECO:0000313" key="3">
    <source>
        <dbReference type="Proteomes" id="UP001231941"/>
    </source>
</evidence>
<comment type="caution">
    <text evidence="2">The sequence shown here is derived from an EMBL/GenBank/DDBJ whole genome shotgun (WGS) entry which is preliminary data.</text>
</comment>
<accession>A0ABT9J1D3</accession>
<organism evidence="2 3">
    <name type="scientific">Chengkuizengella axinellae</name>
    <dbReference type="NCBI Taxonomy" id="3064388"/>
    <lineage>
        <taxon>Bacteria</taxon>
        <taxon>Bacillati</taxon>
        <taxon>Bacillota</taxon>
        <taxon>Bacilli</taxon>
        <taxon>Bacillales</taxon>
        <taxon>Paenibacillaceae</taxon>
        <taxon>Chengkuizengella</taxon>
    </lineage>
</organism>
<dbReference type="SUPFAM" id="SSF49265">
    <property type="entry name" value="Fibronectin type III"/>
    <property type="match status" value="1"/>
</dbReference>
<keyword evidence="1" id="KW-0175">Coiled coil</keyword>
<evidence type="ECO:0000256" key="1">
    <source>
        <dbReference type="SAM" id="Coils"/>
    </source>
</evidence>
<dbReference type="InterPro" id="IPR013783">
    <property type="entry name" value="Ig-like_fold"/>
</dbReference>
<protein>
    <recommendedName>
        <fullName evidence="4">Fibronectin type III domain-containing protein</fullName>
    </recommendedName>
</protein>
<evidence type="ECO:0000313" key="2">
    <source>
        <dbReference type="EMBL" id="MDP5275408.1"/>
    </source>
</evidence>
<evidence type="ECO:0008006" key="4">
    <source>
        <dbReference type="Google" id="ProtNLM"/>
    </source>
</evidence>
<reference evidence="2 3" key="1">
    <citation type="submission" date="2023-08" db="EMBL/GenBank/DDBJ databases">
        <authorList>
            <person name="Park J.-S."/>
        </authorList>
    </citation>
    <scope>NUCLEOTIDE SEQUENCE [LARGE SCALE GENOMIC DNA]</scope>
    <source>
        <strain evidence="2 3">2205SS18-9</strain>
    </source>
</reference>
<dbReference type="Gene3D" id="2.60.40.10">
    <property type="entry name" value="Immunoglobulins"/>
    <property type="match status" value="1"/>
</dbReference>
<dbReference type="RefSeq" id="WP_305992715.1">
    <property type="nucleotide sequence ID" value="NZ_JAVAMP010000007.1"/>
</dbReference>
<gene>
    <name evidence="2" type="ORF">Q5Y73_14970</name>
</gene>
<dbReference type="InterPro" id="IPR036116">
    <property type="entry name" value="FN3_sf"/>
</dbReference>
<name>A0ABT9J1D3_9BACL</name>
<keyword evidence="3" id="KW-1185">Reference proteome</keyword>
<dbReference type="Proteomes" id="UP001231941">
    <property type="component" value="Unassembled WGS sequence"/>
</dbReference>